<feature type="transmembrane region" description="Helical" evidence="1">
    <location>
        <begin position="30"/>
        <end position="49"/>
    </location>
</feature>
<keyword evidence="1" id="KW-0472">Membrane</keyword>
<keyword evidence="3" id="KW-1185">Reference proteome</keyword>
<proteinExistence type="predicted"/>
<organism evidence="2 3">
    <name type="scientific">Streptomyces lusitanus</name>
    <dbReference type="NCBI Taxonomy" id="68232"/>
    <lineage>
        <taxon>Bacteria</taxon>
        <taxon>Bacillati</taxon>
        <taxon>Actinomycetota</taxon>
        <taxon>Actinomycetes</taxon>
        <taxon>Kitasatosporales</taxon>
        <taxon>Streptomycetaceae</taxon>
        <taxon>Streptomyces</taxon>
    </lineage>
</organism>
<name>A0ABU3JP36_9ACTN</name>
<keyword evidence="1" id="KW-0812">Transmembrane</keyword>
<dbReference type="RefSeq" id="WP_394305995.1">
    <property type="nucleotide sequence ID" value="NZ_JASKMA010000006.1"/>
</dbReference>
<evidence type="ECO:0000256" key="1">
    <source>
        <dbReference type="SAM" id="Phobius"/>
    </source>
</evidence>
<protein>
    <recommendedName>
        <fullName evidence="4">Integral membrane protein</fullName>
    </recommendedName>
</protein>
<dbReference type="EMBL" id="JASKMA010000006">
    <property type="protein sequence ID" value="MDT6983721.1"/>
    <property type="molecule type" value="Genomic_DNA"/>
</dbReference>
<sequence length="51" mass="5035">MPTFILGVLLGAISGGVTYGLTTDGQLAALVGAVAAVLTWLGVTALIFADD</sequence>
<evidence type="ECO:0000313" key="2">
    <source>
        <dbReference type="EMBL" id="MDT6983721.1"/>
    </source>
</evidence>
<evidence type="ECO:0000313" key="3">
    <source>
        <dbReference type="Proteomes" id="UP001249760"/>
    </source>
</evidence>
<gene>
    <name evidence="2" type="ORF">QNO04_09625</name>
</gene>
<keyword evidence="1" id="KW-1133">Transmembrane helix</keyword>
<comment type="caution">
    <text evidence="2">The sequence shown here is derived from an EMBL/GenBank/DDBJ whole genome shotgun (WGS) entry which is preliminary data.</text>
</comment>
<dbReference type="Proteomes" id="UP001249760">
    <property type="component" value="Unassembled WGS sequence"/>
</dbReference>
<reference evidence="2 3" key="1">
    <citation type="submission" date="2023-05" db="EMBL/GenBank/DDBJ databases">
        <title>Streptomyces fuscus sp. nov., a brown-black pigment producing actinomyces isolated from dry sand of Sea duck farm.</title>
        <authorList>
            <person name="Xie J."/>
            <person name="Shen N."/>
        </authorList>
    </citation>
    <scope>NUCLEOTIDE SEQUENCE [LARGE SCALE GENOMIC DNA]</scope>
    <source>
        <strain evidence="2 3">CGMCC 4.1745</strain>
    </source>
</reference>
<evidence type="ECO:0008006" key="4">
    <source>
        <dbReference type="Google" id="ProtNLM"/>
    </source>
</evidence>
<accession>A0ABU3JP36</accession>